<organism evidence="1 2">
    <name type="scientific">Novosphingobium ovatum</name>
    <dbReference type="NCBI Taxonomy" id="1908523"/>
    <lineage>
        <taxon>Bacteria</taxon>
        <taxon>Pseudomonadati</taxon>
        <taxon>Pseudomonadota</taxon>
        <taxon>Alphaproteobacteria</taxon>
        <taxon>Sphingomonadales</taxon>
        <taxon>Sphingomonadaceae</taxon>
        <taxon>Novosphingobium</taxon>
    </lineage>
</organism>
<gene>
    <name evidence="1" type="ORF">GTZ99_03925</name>
</gene>
<sequence>MGISVQGLVLVGAMVAGVALLGEGRKAATTYGAQGRVERTSTVSHDCTREAEFSRLRADPSEV</sequence>
<name>A0ABW9XB01_9SPHN</name>
<dbReference type="RefSeq" id="WP_161716946.1">
    <property type="nucleotide sequence ID" value="NZ_JAAAPO010000001.1"/>
</dbReference>
<dbReference type="Proteomes" id="UP000753724">
    <property type="component" value="Unassembled WGS sequence"/>
</dbReference>
<comment type="caution">
    <text evidence="1">The sequence shown here is derived from an EMBL/GenBank/DDBJ whole genome shotgun (WGS) entry which is preliminary data.</text>
</comment>
<proteinExistence type="predicted"/>
<evidence type="ECO:0000313" key="1">
    <source>
        <dbReference type="EMBL" id="NBC35701.1"/>
    </source>
</evidence>
<keyword evidence="2" id="KW-1185">Reference proteome</keyword>
<accession>A0ABW9XB01</accession>
<evidence type="ECO:0000313" key="2">
    <source>
        <dbReference type="Proteomes" id="UP000753724"/>
    </source>
</evidence>
<protein>
    <submittedName>
        <fullName evidence="1">Uncharacterized protein</fullName>
    </submittedName>
</protein>
<dbReference type="EMBL" id="JAAAPO010000001">
    <property type="protein sequence ID" value="NBC35701.1"/>
    <property type="molecule type" value="Genomic_DNA"/>
</dbReference>
<reference evidence="2" key="1">
    <citation type="submission" date="2020-01" db="EMBL/GenBank/DDBJ databases">
        <title>Sphingomonas sp. strain CSW-10.</title>
        <authorList>
            <person name="Chen W.-M."/>
        </authorList>
    </citation>
    <scope>NUCLEOTIDE SEQUENCE [LARGE SCALE GENOMIC DNA]</scope>
    <source>
        <strain evidence="2">FSY-8</strain>
    </source>
</reference>